<reference evidence="5" key="1">
    <citation type="submission" date="2018-11" db="EMBL/GenBank/DDBJ databases">
        <authorList>
            <person name="Alioto T."/>
            <person name="Alioto T."/>
        </authorList>
    </citation>
    <scope>NUCLEOTIDE SEQUENCE</scope>
</reference>
<dbReference type="OrthoDB" id="7326421at2759"/>
<dbReference type="InterPro" id="IPR052640">
    <property type="entry name" value="Gemin-5"/>
</dbReference>
<dbReference type="InterPro" id="IPR036322">
    <property type="entry name" value="WD40_repeat_dom_sf"/>
</dbReference>
<dbReference type="PRINTS" id="PR00320">
    <property type="entry name" value="GPROTEINBRPT"/>
</dbReference>
<keyword evidence="2" id="KW-0677">Repeat</keyword>
<gene>
    <name evidence="5" type="ORF">MGAL_10B026853</name>
</gene>
<evidence type="ECO:0000313" key="6">
    <source>
        <dbReference type="Proteomes" id="UP000596742"/>
    </source>
</evidence>
<proteinExistence type="predicted"/>
<dbReference type="GO" id="GO:0005634">
    <property type="term" value="C:nucleus"/>
    <property type="evidence" value="ECO:0007669"/>
    <property type="project" value="TreeGrafter"/>
</dbReference>
<comment type="caution">
    <text evidence="5">The sequence shown here is derived from an EMBL/GenBank/DDBJ whole genome shotgun (WGS) entry which is preliminary data.</text>
</comment>
<dbReference type="Pfam" id="PF00400">
    <property type="entry name" value="WD40"/>
    <property type="match status" value="1"/>
</dbReference>
<dbReference type="InterPro" id="IPR019775">
    <property type="entry name" value="WD40_repeat_CS"/>
</dbReference>
<evidence type="ECO:0000313" key="5">
    <source>
        <dbReference type="EMBL" id="VDI58625.1"/>
    </source>
</evidence>
<evidence type="ECO:0000256" key="2">
    <source>
        <dbReference type="ARBA" id="ARBA00022737"/>
    </source>
</evidence>
<dbReference type="GO" id="GO:0000387">
    <property type="term" value="P:spliceosomal snRNP assembly"/>
    <property type="evidence" value="ECO:0007669"/>
    <property type="project" value="TreeGrafter"/>
</dbReference>
<dbReference type="SMART" id="SM00320">
    <property type="entry name" value="WD40"/>
    <property type="match status" value="5"/>
</dbReference>
<sequence length="479" mass="53867">MGQRQITSFHGEPKLLNRLQDNDPQHTDNVTVNNVVDYCVNIIRNATEQANIAIIPDSWSKGFICPIVKVILQMPKTIEMLLFADDTVSFAKSAAELQLALNAMYLYCEAWNLKVYTSKTNVVVFSKSRQAEKVHFIYHNDRLSVIDEFQYLETNVNESERSNDFGEEGHLLASASKDRTIRIWSIVKGRQLASMRLPKTGGPPGDSGRGKLWAAIVWSYSDPHNIVSSSFGGDLLLWDLAATGQQKWQPFSATDKRQQHNRIIFNLRLGFTDNNLMATTSMDRQLIIWDVKKRRPVHCQPTLGGYVYCARTSPIDPGRIALGVGDNMIRVWNLNNSNNPFDVVTLWQGIRSKVTALCWHPKKEGLLAYGTDDGRVGIYDTLANKPPSVSSNYHKRTVYVVSWGPQCIKTEGTSSAAYFLYSIGDGVVMQHDPYKLEDEAHDLNKLIEQSNGRKPRVPVRSEISWSPDFSVVAIGNDDG</sequence>
<dbReference type="SUPFAM" id="SSF50978">
    <property type="entry name" value="WD40 repeat-like"/>
    <property type="match status" value="1"/>
</dbReference>
<dbReference type="AlphaFoldDB" id="A0A8B6G4Q8"/>
<dbReference type="InterPro" id="IPR015943">
    <property type="entry name" value="WD40/YVTN_repeat-like_dom_sf"/>
</dbReference>
<dbReference type="PROSITE" id="PS00678">
    <property type="entry name" value="WD_REPEATS_1"/>
    <property type="match status" value="1"/>
</dbReference>
<dbReference type="Pfam" id="PF23775">
    <property type="entry name" value="Beta-prop_RIG_2nd"/>
    <property type="match status" value="1"/>
</dbReference>
<organism evidence="5 6">
    <name type="scientific">Mytilus galloprovincialis</name>
    <name type="common">Mediterranean mussel</name>
    <dbReference type="NCBI Taxonomy" id="29158"/>
    <lineage>
        <taxon>Eukaryota</taxon>
        <taxon>Metazoa</taxon>
        <taxon>Spiralia</taxon>
        <taxon>Lophotrochozoa</taxon>
        <taxon>Mollusca</taxon>
        <taxon>Bivalvia</taxon>
        <taxon>Autobranchia</taxon>
        <taxon>Pteriomorphia</taxon>
        <taxon>Mytilida</taxon>
        <taxon>Mytiloidea</taxon>
        <taxon>Mytilidae</taxon>
        <taxon>Mytilinae</taxon>
        <taxon>Mytilus</taxon>
    </lineage>
</organism>
<feature type="domain" description="Gem-associated protein 5 second beta-propeller" evidence="4">
    <location>
        <begin position="314"/>
        <end position="450"/>
    </location>
</feature>
<keyword evidence="1 3" id="KW-0853">WD repeat</keyword>
<dbReference type="EMBL" id="UYJE01007860">
    <property type="protein sequence ID" value="VDI58625.1"/>
    <property type="molecule type" value="Genomic_DNA"/>
</dbReference>
<dbReference type="PROSITE" id="PS50082">
    <property type="entry name" value="WD_REPEATS_2"/>
    <property type="match status" value="1"/>
</dbReference>
<dbReference type="PANTHER" id="PTHR46362:SF1">
    <property type="entry name" value="GEM-ASSOCIATED PROTEIN 5"/>
    <property type="match status" value="1"/>
</dbReference>
<feature type="repeat" description="WD" evidence="3">
    <location>
        <begin position="165"/>
        <end position="194"/>
    </location>
</feature>
<evidence type="ECO:0000256" key="1">
    <source>
        <dbReference type="ARBA" id="ARBA00022574"/>
    </source>
</evidence>
<keyword evidence="6" id="KW-1185">Reference proteome</keyword>
<name>A0A8B6G4Q8_MYTGA</name>
<accession>A0A8B6G4Q8</accession>
<dbReference type="GO" id="GO:0032797">
    <property type="term" value="C:SMN complex"/>
    <property type="evidence" value="ECO:0007669"/>
    <property type="project" value="TreeGrafter"/>
</dbReference>
<evidence type="ECO:0000259" key="4">
    <source>
        <dbReference type="Pfam" id="PF23775"/>
    </source>
</evidence>
<dbReference type="Gene3D" id="2.130.10.10">
    <property type="entry name" value="YVTN repeat-like/Quinoprotein amine dehydrogenase"/>
    <property type="match status" value="2"/>
</dbReference>
<dbReference type="PANTHER" id="PTHR46362">
    <property type="entry name" value="GEM-ASSOCIATED PROTEIN 5"/>
    <property type="match status" value="1"/>
</dbReference>
<dbReference type="GO" id="GO:0003730">
    <property type="term" value="F:mRNA 3'-UTR binding"/>
    <property type="evidence" value="ECO:0007669"/>
    <property type="project" value="TreeGrafter"/>
</dbReference>
<dbReference type="Proteomes" id="UP000596742">
    <property type="component" value="Unassembled WGS sequence"/>
</dbReference>
<dbReference type="InterPro" id="IPR020472">
    <property type="entry name" value="WD40_PAC1"/>
</dbReference>
<evidence type="ECO:0000256" key="3">
    <source>
        <dbReference type="PROSITE-ProRule" id="PRU00221"/>
    </source>
</evidence>
<dbReference type="InterPro" id="IPR056424">
    <property type="entry name" value="Beta-prop_GEMI5_2nd"/>
</dbReference>
<dbReference type="InterPro" id="IPR001680">
    <property type="entry name" value="WD40_rpt"/>
</dbReference>
<protein>
    <submittedName>
        <fullName evidence="5">Gem associated protein 5</fullName>
    </submittedName>
</protein>